<evidence type="ECO:0000313" key="3">
    <source>
        <dbReference type="Proteomes" id="UP000053232"/>
    </source>
</evidence>
<comment type="caution">
    <text evidence="2">The sequence shown here is derived from an EMBL/GenBank/DDBJ whole genome shotgun (WGS) entry which is preliminary data.</text>
</comment>
<sequence>MKFQQQIEDIDCRPPYIVNEVQNQNLLILNSQQNINNQDDYDDTESVIFQGKTFNNKEIEPTLQLEPIIELTLLNDLSTNFSNNYGCSQSGLKLCKEQDCDSNLSVYSRLKLTPKHKTLQFGQKSKPDQKLCKNQAQFQHVMETCSLSEAHDSSQYARNFIRDLEDDSCQSVNYNSNQSADILHSYKKSPNFRQGFNLISQGKLQQKIKNKDQQNQVDSLDGNATQNKSETKQIDKLVEVKKEQQQSQRKIENCYPRYRPIKIIDSRVESIQTNGRGRPKRVELLKIHWQKASLNENGKEVYEFFDYECKTIYLKKNFPVFYIDYLEKERVSKDENYQGCYSQNSQQDESLQIIQS</sequence>
<evidence type="ECO:0000313" key="2">
    <source>
        <dbReference type="EMBL" id="KEJ82678.1"/>
    </source>
</evidence>
<dbReference type="EMBL" id="ARYC01007119">
    <property type="protein sequence ID" value="KEJ82678.1"/>
    <property type="molecule type" value="Genomic_DNA"/>
</dbReference>
<gene>
    <name evidence="2" type="ORF">OXYTRIMIC_220</name>
</gene>
<proteinExistence type="predicted"/>
<organism evidence="2 3">
    <name type="scientific">Oxytricha trifallax</name>
    <dbReference type="NCBI Taxonomy" id="1172189"/>
    <lineage>
        <taxon>Eukaryota</taxon>
        <taxon>Sar</taxon>
        <taxon>Alveolata</taxon>
        <taxon>Ciliophora</taxon>
        <taxon>Intramacronucleata</taxon>
        <taxon>Spirotrichea</taxon>
        <taxon>Stichotrichia</taxon>
        <taxon>Sporadotrichida</taxon>
        <taxon>Oxytrichidae</taxon>
        <taxon>Oxytrichinae</taxon>
        <taxon>Oxytricha</taxon>
    </lineage>
</organism>
<accession>A0A073HXD4</accession>
<keyword evidence="3" id="KW-1185">Reference proteome</keyword>
<dbReference type="AlphaFoldDB" id="A0A073HXD4"/>
<feature type="region of interest" description="Disordered" evidence="1">
    <location>
        <begin position="207"/>
        <end position="231"/>
    </location>
</feature>
<name>A0A073HXD4_9SPIT</name>
<protein>
    <submittedName>
        <fullName evidence="2">Uncharacterized protein</fullName>
    </submittedName>
</protein>
<evidence type="ECO:0000256" key="1">
    <source>
        <dbReference type="SAM" id="MobiDB-lite"/>
    </source>
</evidence>
<reference evidence="3" key="1">
    <citation type="journal article" date="2014" name="Cell">
        <title>The Architecture of a Scrambled Genome Reveals Massive Levels of Genomic Rearrangement during Development.</title>
        <authorList>
            <person name="Chen X."/>
            <person name="Bracht J.R."/>
            <person name="Goldman A.D."/>
            <person name="Dolzhenko E."/>
            <person name="Clay D.M."/>
            <person name="Swart E.C."/>
            <person name="Perlman D.H."/>
            <person name="Doak T.G."/>
            <person name="Stuart A."/>
            <person name="Amemiya C.T."/>
            <person name="Sebra R.P."/>
            <person name="Landweber L.F."/>
        </authorList>
    </citation>
    <scope>NUCLEOTIDE SEQUENCE [LARGE SCALE GENOMIC DNA]</scope>
    <source>
        <strain evidence="3">JRB310</strain>
    </source>
</reference>
<dbReference type="Proteomes" id="UP000053232">
    <property type="component" value="Unassembled WGS sequence"/>
</dbReference>